<sequence length="438" mass="49120">MTVRRELKIWINHQQVGTLASQNDIWRFQYAPQWLSHEKRFALAPAFELRTEEFVDGSDTRPVQWYFDNLLPEEQLRSVLAKEANIAEADAFGLLSYYGAESAGSLVLSASDAASEQGWLELPLHKLNDRIVNLPRATLNQSAPKRMSLAGAQHKMVVGYSEGKLYEPLSGTASTHILKPESPSPHYPHSVINEFFCMSLAKRVGLEVPNVHLLYVPSPVYVVDRFDRVTHGQAPTQRLHIIDACQLLNKSRAFKYDQATVDTLAQAIELSKQKAADRIRLFDWLVFNFLIGNGDNHLKNLSFQVDHDGVRIAPAYDLLCTAVYETQAFNETPIWPRTQLAMSICGVHHFNEVNSDAMLQAAQAIGVPAPIAKRQMAKLLKSMVPAADELIEQLEGRKNLGVLIADPDTAKRAWAGESRLLRAIRHNVLAQTVQQLMN</sequence>
<keyword evidence="6" id="KW-0614">Plasmid</keyword>
<geneLocation type="plasmid" evidence="6 7">
    <name>unnamed1</name>
</geneLocation>
<dbReference type="Pfam" id="PF13657">
    <property type="entry name" value="Couple_hipA"/>
    <property type="match status" value="1"/>
</dbReference>
<dbReference type="Proteomes" id="UP000509579">
    <property type="component" value="Plasmid unnamed1"/>
</dbReference>
<dbReference type="EMBL" id="CP054841">
    <property type="protein sequence ID" value="QKV55319.1"/>
    <property type="molecule type" value="Genomic_DNA"/>
</dbReference>
<dbReference type="PANTHER" id="PTHR37419:SF1">
    <property type="entry name" value="SERINE_THREONINE-PROTEIN KINASE TOXIN HIPA"/>
    <property type="match status" value="1"/>
</dbReference>
<dbReference type="GO" id="GO:0004674">
    <property type="term" value="F:protein serine/threonine kinase activity"/>
    <property type="evidence" value="ECO:0007669"/>
    <property type="project" value="TreeGrafter"/>
</dbReference>
<dbReference type="KEGG" id="aant:HUK68_20525"/>
<evidence type="ECO:0000256" key="3">
    <source>
        <dbReference type="ARBA" id="ARBA00022777"/>
    </source>
</evidence>
<evidence type="ECO:0000256" key="1">
    <source>
        <dbReference type="ARBA" id="ARBA00010164"/>
    </source>
</evidence>
<proteinExistence type="inferred from homology"/>
<protein>
    <submittedName>
        <fullName evidence="6">HipA domain-containing protein</fullName>
    </submittedName>
</protein>
<dbReference type="AlphaFoldDB" id="A0A6N1X7F1"/>
<dbReference type="Pfam" id="PF07804">
    <property type="entry name" value="HipA_C"/>
    <property type="match status" value="1"/>
</dbReference>
<comment type="similarity">
    <text evidence="1">Belongs to the HipA Ser/Thr kinase family.</text>
</comment>
<keyword evidence="3" id="KW-0418">Kinase</keyword>
<reference evidence="6 7" key="1">
    <citation type="submission" date="2020-06" db="EMBL/GenBank/DDBJ databases">
        <title>Acidovorax antarctica sp. nov., isolated from Corinth ice sheet soil, Antarctic Fields Peninsula.</title>
        <authorList>
            <person name="Xu Q."/>
            <person name="Peng F."/>
        </authorList>
    </citation>
    <scope>NUCLEOTIDE SEQUENCE [LARGE SCALE GENOMIC DNA]</scope>
    <source>
        <strain evidence="6 7">16-35-5</strain>
        <plasmid evidence="6 7">unnamed1</plasmid>
    </source>
</reference>
<feature type="domain" description="HipA-like C-terminal" evidence="4">
    <location>
        <begin position="147"/>
        <end position="383"/>
    </location>
</feature>
<accession>A0A6N1X7F1</accession>
<name>A0A6N1X7F1_9BURK</name>
<organism evidence="6 7">
    <name type="scientific">Comamonas antarctica</name>
    <dbReference type="NCBI Taxonomy" id="2743470"/>
    <lineage>
        <taxon>Bacteria</taxon>
        <taxon>Pseudomonadati</taxon>
        <taxon>Pseudomonadota</taxon>
        <taxon>Betaproteobacteria</taxon>
        <taxon>Burkholderiales</taxon>
        <taxon>Comamonadaceae</taxon>
        <taxon>Comamonas</taxon>
    </lineage>
</organism>
<dbReference type="PANTHER" id="PTHR37419">
    <property type="entry name" value="SERINE/THREONINE-PROTEIN KINASE TOXIN HIPA"/>
    <property type="match status" value="1"/>
</dbReference>
<dbReference type="InterPro" id="IPR052028">
    <property type="entry name" value="HipA_Ser/Thr_kinase"/>
</dbReference>
<evidence type="ECO:0000259" key="4">
    <source>
        <dbReference type="Pfam" id="PF07804"/>
    </source>
</evidence>
<dbReference type="Gene3D" id="1.10.1070.20">
    <property type="match status" value="1"/>
</dbReference>
<evidence type="ECO:0000313" key="7">
    <source>
        <dbReference type="Proteomes" id="UP000509579"/>
    </source>
</evidence>
<feature type="domain" description="HipA N-terminal subdomain 1" evidence="5">
    <location>
        <begin position="7"/>
        <end position="108"/>
    </location>
</feature>
<dbReference type="NCBIfam" id="TIGR03071">
    <property type="entry name" value="couple_hipA"/>
    <property type="match status" value="1"/>
</dbReference>
<dbReference type="RefSeq" id="WP_175506108.1">
    <property type="nucleotide sequence ID" value="NZ_CP054841.1"/>
</dbReference>
<dbReference type="InterPro" id="IPR017508">
    <property type="entry name" value="HipA_N1"/>
</dbReference>
<dbReference type="GO" id="GO:0005829">
    <property type="term" value="C:cytosol"/>
    <property type="evidence" value="ECO:0007669"/>
    <property type="project" value="TreeGrafter"/>
</dbReference>
<evidence type="ECO:0000313" key="6">
    <source>
        <dbReference type="EMBL" id="QKV55319.1"/>
    </source>
</evidence>
<evidence type="ECO:0000259" key="5">
    <source>
        <dbReference type="Pfam" id="PF13657"/>
    </source>
</evidence>
<dbReference type="InterPro" id="IPR012893">
    <property type="entry name" value="HipA-like_C"/>
</dbReference>
<evidence type="ECO:0000256" key="2">
    <source>
        <dbReference type="ARBA" id="ARBA00022679"/>
    </source>
</evidence>
<keyword evidence="7" id="KW-1185">Reference proteome</keyword>
<keyword evidence="2" id="KW-0808">Transferase</keyword>
<gene>
    <name evidence="6" type="ORF">HUK68_20525</name>
</gene>